<reference evidence="6 7" key="1">
    <citation type="submission" date="2014-11" db="EMBL/GenBank/DDBJ databases">
        <title>Genome sequence of Flavihumibacter solisilvae 3-3.</title>
        <authorList>
            <person name="Zhou G."/>
            <person name="Li M."/>
            <person name="Wang G."/>
        </authorList>
    </citation>
    <scope>NUCLEOTIDE SEQUENCE [LARGE SCALE GENOMIC DNA]</scope>
    <source>
        <strain evidence="6 7">3-3</strain>
    </source>
</reference>
<dbReference type="NCBIfam" id="NF006133">
    <property type="entry name" value="PRK08278.1"/>
    <property type="match status" value="1"/>
</dbReference>
<comment type="subcellular location">
    <subcellularLocation>
        <location evidence="1">Peroxisome</location>
    </subcellularLocation>
</comment>
<dbReference type="FunFam" id="3.40.50.720:FF:000301">
    <property type="entry name" value="Hydroxysteroid dehydrogenase like 2"/>
    <property type="match status" value="1"/>
</dbReference>
<dbReference type="InterPro" id="IPR002347">
    <property type="entry name" value="SDR_fam"/>
</dbReference>
<evidence type="ECO:0000313" key="6">
    <source>
        <dbReference type="EMBL" id="KIC95163.1"/>
    </source>
</evidence>
<dbReference type="STRING" id="1349421.OI18_07575"/>
<proteinExistence type="inferred from homology"/>
<dbReference type="PRINTS" id="PR00081">
    <property type="entry name" value="GDHRDH"/>
</dbReference>
<evidence type="ECO:0000256" key="2">
    <source>
        <dbReference type="ARBA" id="ARBA00006484"/>
    </source>
</evidence>
<comment type="similarity">
    <text evidence="2">Belongs to the short-chain dehydrogenases/reductases (SDR) family.</text>
</comment>
<dbReference type="AlphaFoldDB" id="A0A0C1LIG0"/>
<dbReference type="RefSeq" id="WP_039138618.1">
    <property type="nucleotide sequence ID" value="NZ_JSVC01000008.1"/>
</dbReference>
<dbReference type="EMBL" id="JSVC01000008">
    <property type="protein sequence ID" value="KIC95163.1"/>
    <property type="molecule type" value="Genomic_DNA"/>
</dbReference>
<evidence type="ECO:0000313" key="7">
    <source>
        <dbReference type="Proteomes" id="UP000031408"/>
    </source>
</evidence>
<evidence type="ECO:0000256" key="5">
    <source>
        <dbReference type="ARBA" id="ARBA00023140"/>
    </source>
</evidence>
<dbReference type="PANTHER" id="PTHR42808">
    <property type="entry name" value="HYDROXYSTEROID DEHYDROGENASE-LIKE PROTEIN 2"/>
    <property type="match status" value="1"/>
</dbReference>
<sequence>MVFENKNVLVTGASRGIGKAIALRLAAEGANIAIASKSVEPHPRLEGTIYTAAEEIDKAGTGKVLPIQADIRFEDSINAAVETMVKEFGGIDIVVNNASAITLTPTEQTEPKRWDLMHDINVRGTFLVSKACIPHLKNALNPHILNLSPPLNMDPRWFAPHLAYTLSKYGMSMIVFGLAEELRPHRIAANALWPKTTIATAAVENLLGGDFLIQRSRTPDIVAEAAFHILKRPSFECTGNFFIDEQVLAEEGITDLERYSVNPKQKLMNDLFV</sequence>
<evidence type="ECO:0000256" key="3">
    <source>
        <dbReference type="ARBA" id="ARBA00022857"/>
    </source>
</evidence>
<evidence type="ECO:0000256" key="4">
    <source>
        <dbReference type="ARBA" id="ARBA00023002"/>
    </source>
</evidence>
<keyword evidence="7" id="KW-1185">Reference proteome</keyword>
<dbReference type="InterPro" id="IPR051935">
    <property type="entry name" value="HSDL2"/>
</dbReference>
<protein>
    <submittedName>
        <fullName evidence="6">Short-chain dehydrogenase</fullName>
    </submittedName>
</protein>
<dbReference type="OrthoDB" id="9810935at2"/>
<dbReference type="GO" id="GO:0016491">
    <property type="term" value="F:oxidoreductase activity"/>
    <property type="evidence" value="ECO:0007669"/>
    <property type="project" value="UniProtKB-KW"/>
</dbReference>
<evidence type="ECO:0000256" key="1">
    <source>
        <dbReference type="ARBA" id="ARBA00004275"/>
    </source>
</evidence>
<keyword evidence="5" id="KW-0576">Peroxisome</keyword>
<comment type="caution">
    <text evidence="6">The sequence shown here is derived from an EMBL/GenBank/DDBJ whole genome shotgun (WGS) entry which is preliminary data.</text>
</comment>
<dbReference type="Pfam" id="PF00106">
    <property type="entry name" value="adh_short"/>
    <property type="match status" value="1"/>
</dbReference>
<dbReference type="InterPro" id="IPR036291">
    <property type="entry name" value="NAD(P)-bd_dom_sf"/>
</dbReference>
<gene>
    <name evidence="6" type="ORF">OI18_07575</name>
</gene>
<dbReference type="PANTHER" id="PTHR42808:SF3">
    <property type="entry name" value="HYDROXYSTEROID DEHYDROGENASE-LIKE PROTEIN 2"/>
    <property type="match status" value="1"/>
</dbReference>
<accession>A0A0C1LIG0</accession>
<organism evidence="6 7">
    <name type="scientific">Flavihumibacter solisilvae</name>
    <dbReference type="NCBI Taxonomy" id="1349421"/>
    <lineage>
        <taxon>Bacteria</taxon>
        <taxon>Pseudomonadati</taxon>
        <taxon>Bacteroidota</taxon>
        <taxon>Chitinophagia</taxon>
        <taxon>Chitinophagales</taxon>
        <taxon>Chitinophagaceae</taxon>
        <taxon>Flavihumibacter</taxon>
    </lineage>
</organism>
<dbReference type="Proteomes" id="UP000031408">
    <property type="component" value="Unassembled WGS sequence"/>
</dbReference>
<dbReference type="Gene3D" id="3.40.50.720">
    <property type="entry name" value="NAD(P)-binding Rossmann-like Domain"/>
    <property type="match status" value="1"/>
</dbReference>
<dbReference type="SUPFAM" id="SSF51735">
    <property type="entry name" value="NAD(P)-binding Rossmann-fold domains"/>
    <property type="match status" value="1"/>
</dbReference>
<keyword evidence="3" id="KW-0521">NADP</keyword>
<name>A0A0C1LIG0_9BACT</name>
<keyword evidence="4" id="KW-0560">Oxidoreductase</keyword>